<sequence>MRHSFDPASLRKTVLEMAYAGNAVHLGCAFSIIELLSCLYGRHMRYDKANAADPARDHLVLSKGHGVMAQYACLYELGWLDRTDIDRYFHDGSRLKGLSDAHVPGCEVTSGTLGHGLSVGVGLALAASRRKSGQKCYALIGDGEINEGPIWEAMLFAAHAKLDNLMVIVDANGFQAMGTTDEVMQLGDLGAKFAAFDFDVLTVDGHDMEAISAAITDLEGRHNGRPKALVAKTVKGKGVSYMENVNAWHYSRLNPELYAQALRELEGASA</sequence>
<dbReference type="PANTHER" id="PTHR47514:SF1">
    <property type="entry name" value="TRANSKETOLASE N-TERMINAL SECTION-RELATED"/>
    <property type="match status" value="1"/>
</dbReference>
<dbReference type="CDD" id="cd02012">
    <property type="entry name" value="TPP_TK"/>
    <property type="match status" value="1"/>
</dbReference>
<evidence type="ECO:0000259" key="4">
    <source>
        <dbReference type="Pfam" id="PF00456"/>
    </source>
</evidence>
<dbReference type="PANTHER" id="PTHR47514">
    <property type="entry name" value="TRANSKETOLASE N-TERMINAL SECTION-RELATED"/>
    <property type="match status" value="1"/>
</dbReference>
<comment type="similarity">
    <text evidence="2">Belongs to the transketolase family.</text>
</comment>
<keyword evidence="3" id="KW-0786">Thiamine pyrophosphate</keyword>
<evidence type="ECO:0000313" key="5">
    <source>
        <dbReference type="EMBL" id="ATA52451.1"/>
    </source>
</evidence>
<reference evidence="5 6" key="1">
    <citation type="submission" date="2017-09" db="EMBL/GenBank/DDBJ databases">
        <title>The diverse metabolic capabilities of V. boronicumulans make it an excellent choice for continued studies on novel biodegradation.</title>
        <authorList>
            <person name="Sun S."/>
        </authorList>
    </citation>
    <scope>NUCLEOTIDE SEQUENCE [LARGE SCALE GENOMIC DNA]</scope>
    <source>
        <strain evidence="5 6">J1</strain>
    </source>
</reference>
<gene>
    <name evidence="5" type="ORF">CKY39_03885</name>
</gene>
<dbReference type="Gene3D" id="3.40.50.970">
    <property type="match status" value="1"/>
</dbReference>
<accession>A0A250DE92</accession>
<dbReference type="KEGG" id="vbo:CKY39_03885"/>
<proteinExistence type="inferred from homology"/>
<dbReference type="InterPro" id="IPR029061">
    <property type="entry name" value="THDP-binding"/>
</dbReference>
<dbReference type="EMBL" id="CP023284">
    <property type="protein sequence ID" value="ATA52451.1"/>
    <property type="molecule type" value="Genomic_DNA"/>
</dbReference>
<protein>
    <submittedName>
        <fullName evidence="5">Transketolase</fullName>
    </submittedName>
</protein>
<evidence type="ECO:0000256" key="1">
    <source>
        <dbReference type="ARBA" id="ARBA00001964"/>
    </source>
</evidence>
<dbReference type="RefSeq" id="WP_095743523.1">
    <property type="nucleotide sequence ID" value="NZ_CP023284.1"/>
</dbReference>
<feature type="domain" description="Transketolase N-terminal" evidence="4">
    <location>
        <begin position="20"/>
        <end position="256"/>
    </location>
</feature>
<evidence type="ECO:0000313" key="6">
    <source>
        <dbReference type="Proteomes" id="UP000217154"/>
    </source>
</evidence>
<dbReference type="Pfam" id="PF00456">
    <property type="entry name" value="Transketolase_N"/>
    <property type="match status" value="1"/>
</dbReference>
<evidence type="ECO:0000256" key="2">
    <source>
        <dbReference type="ARBA" id="ARBA00007131"/>
    </source>
</evidence>
<dbReference type="SUPFAM" id="SSF52518">
    <property type="entry name" value="Thiamin diphosphate-binding fold (THDP-binding)"/>
    <property type="match status" value="1"/>
</dbReference>
<name>A0A250DE92_9BURK</name>
<dbReference type="InterPro" id="IPR005474">
    <property type="entry name" value="Transketolase_N"/>
</dbReference>
<organism evidence="5 6">
    <name type="scientific">Variovorax boronicumulans</name>
    <dbReference type="NCBI Taxonomy" id="436515"/>
    <lineage>
        <taxon>Bacteria</taxon>
        <taxon>Pseudomonadati</taxon>
        <taxon>Pseudomonadota</taxon>
        <taxon>Betaproteobacteria</taxon>
        <taxon>Burkholderiales</taxon>
        <taxon>Comamonadaceae</taxon>
        <taxon>Variovorax</taxon>
    </lineage>
</organism>
<evidence type="ECO:0000256" key="3">
    <source>
        <dbReference type="ARBA" id="ARBA00023052"/>
    </source>
</evidence>
<comment type="cofactor">
    <cofactor evidence="1">
        <name>thiamine diphosphate</name>
        <dbReference type="ChEBI" id="CHEBI:58937"/>
    </cofactor>
</comment>
<dbReference type="Proteomes" id="UP000217154">
    <property type="component" value="Chromosome"/>
</dbReference>
<dbReference type="AlphaFoldDB" id="A0A250DE92"/>